<proteinExistence type="predicted"/>
<organism evidence="1 2">
    <name type="scientific">Drechslerella dactyloides</name>
    <name type="common">Nematode-trapping fungus</name>
    <name type="synonym">Arthrobotrys dactyloides</name>
    <dbReference type="NCBI Taxonomy" id="74499"/>
    <lineage>
        <taxon>Eukaryota</taxon>
        <taxon>Fungi</taxon>
        <taxon>Dikarya</taxon>
        <taxon>Ascomycota</taxon>
        <taxon>Pezizomycotina</taxon>
        <taxon>Orbiliomycetes</taxon>
        <taxon>Orbiliales</taxon>
        <taxon>Orbiliaceae</taxon>
        <taxon>Drechslerella</taxon>
    </lineage>
</organism>
<sequence length="88" mass="9850">MKPSSHDKPIDSRYHQKYPPVHEERMDIIIPQIPTGLGASNYSRRSPKPVISQLRLVAFVAEALSKPFAASITRRPAVSFTTDSAVQY</sequence>
<dbReference type="Proteomes" id="UP001221413">
    <property type="component" value="Unassembled WGS sequence"/>
</dbReference>
<evidence type="ECO:0000313" key="2">
    <source>
        <dbReference type="Proteomes" id="UP001221413"/>
    </source>
</evidence>
<name>A0AAD6IUM4_DREDA</name>
<dbReference type="AlphaFoldDB" id="A0AAD6IUM4"/>
<accession>A0AAD6IUM4</accession>
<evidence type="ECO:0000313" key="1">
    <source>
        <dbReference type="EMBL" id="KAJ6256737.1"/>
    </source>
</evidence>
<keyword evidence="2" id="KW-1185">Reference proteome</keyword>
<reference evidence="1" key="1">
    <citation type="submission" date="2023-01" db="EMBL/GenBank/DDBJ databases">
        <title>The chitinases involved in constricting ring structure development in the nematode-trapping fungus Drechslerella dactyloides.</title>
        <authorList>
            <person name="Wang R."/>
            <person name="Zhang L."/>
            <person name="Tang P."/>
            <person name="Li S."/>
            <person name="Liang L."/>
        </authorList>
    </citation>
    <scope>NUCLEOTIDE SEQUENCE</scope>
    <source>
        <strain evidence="1">YMF1.00031</strain>
    </source>
</reference>
<comment type="caution">
    <text evidence="1">The sequence shown here is derived from an EMBL/GenBank/DDBJ whole genome shotgun (WGS) entry which is preliminary data.</text>
</comment>
<dbReference type="EMBL" id="JAQGDS010000012">
    <property type="protein sequence ID" value="KAJ6256737.1"/>
    <property type="molecule type" value="Genomic_DNA"/>
</dbReference>
<protein>
    <submittedName>
        <fullName evidence="1">Uncharacterized protein</fullName>
    </submittedName>
</protein>
<gene>
    <name evidence="1" type="ORF">Dda_8604</name>
</gene>